<accession>W7D3J2</accession>
<organism evidence="2 3">
    <name type="scientific">Brochothrix campestris FSL F6-1037</name>
    <dbReference type="NCBI Taxonomy" id="1265861"/>
    <lineage>
        <taxon>Bacteria</taxon>
        <taxon>Bacillati</taxon>
        <taxon>Bacillota</taxon>
        <taxon>Bacilli</taxon>
        <taxon>Bacillales</taxon>
        <taxon>Listeriaceae</taxon>
        <taxon>Brochothrix</taxon>
    </lineage>
</organism>
<name>W7D3J2_9LIST</name>
<dbReference type="STRING" id="1265861.BCAMP_06565"/>
<keyword evidence="1" id="KW-1133">Transmembrane helix</keyword>
<dbReference type="OrthoDB" id="10006871at2"/>
<keyword evidence="1" id="KW-0812">Transmembrane</keyword>
<dbReference type="RefSeq" id="WP_035314474.1">
    <property type="nucleotide sequence ID" value="NZ_AODH01000023.1"/>
</dbReference>
<dbReference type="EMBL" id="AODH01000023">
    <property type="protein sequence ID" value="EUJ39843.1"/>
    <property type="molecule type" value="Genomic_DNA"/>
</dbReference>
<evidence type="ECO:0000313" key="2">
    <source>
        <dbReference type="EMBL" id="EUJ39843.1"/>
    </source>
</evidence>
<proteinExistence type="predicted"/>
<protein>
    <recommendedName>
        <fullName evidence="4">Permease</fullName>
    </recommendedName>
</protein>
<keyword evidence="1" id="KW-0472">Membrane</keyword>
<evidence type="ECO:0008006" key="4">
    <source>
        <dbReference type="Google" id="ProtNLM"/>
    </source>
</evidence>
<evidence type="ECO:0000256" key="1">
    <source>
        <dbReference type="SAM" id="Phobius"/>
    </source>
</evidence>
<feature type="transmembrane region" description="Helical" evidence="1">
    <location>
        <begin position="49"/>
        <end position="82"/>
    </location>
</feature>
<evidence type="ECO:0000313" key="3">
    <source>
        <dbReference type="Proteomes" id="UP000019243"/>
    </source>
</evidence>
<dbReference type="Proteomes" id="UP000019243">
    <property type="component" value="Unassembled WGS sequence"/>
</dbReference>
<keyword evidence="3" id="KW-1185">Reference proteome</keyword>
<dbReference type="AlphaFoldDB" id="W7D3J2"/>
<gene>
    <name evidence="2" type="ORF">BCAMP_06565</name>
</gene>
<reference evidence="2 3" key="1">
    <citation type="submission" date="2012-12" db="EMBL/GenBank/DDBJ databases">
        <title>Novel taxa of Listeriaceae from agricultural environments in the United States.</title>
        <authorList>
            <person name="den Bakker H.C."/>
            <person name="Allred A."/>
            <person name="Warchocki S."/>
            <person name="Wright E.M."/>
            <person name="Burrell A."/>
            <person name="Nightingale K.K."/>
            <person name="Kephart D."/>
            <person name="Wiedmann M."/>
        </authorList>
    </citation>
    <scope>NUCLEOTIDE SEQUENCE [LARGE SCALE GENOMIC DNA]</scope>
    <source>
        <strain evidence="2 3">FSL F6-1037</strain>
    </source>
</reference>
<sequence>MPLLVIGLMLALGLLLLMSFWSVLIIGIGLTMIVSGVTYFTRAQGWVKWIQLLVIVLGTSFIISQWKFALFVMLIAVGLYYWRKQRRANKVTRPNIFEYKS</sequence>
<comment type="caution">
    <text evidence="2">The sequence shown here is derived from an EMBL/GenBank/DDBJ whole genome shotgun (WGS) entry which is preliminary data.</text>
</comment>